<dbReference type="PROSITE" id="PS50235">
    <property type="entry name" value="USP_3"/>
    <property type="match status" value="1"/>
</dbReference>
<comment type="catalytic activity">
    <reaction evidence="1">
        <text>Thiol-dependent hydrolysis of ester, thioester, amide, peptide and isopeptide bonds formed by the C-terminal Gly of ubiquitin (a 76-residue protein attached to proteins as an intracellular targeting signal).</text>
        <dbReference type="EC" id="3.4.19.12"/>
    </reaction>
</comment>
<dbReference type="EC" id="3.4.19.12" evidence="3"/>
<proteinExistence type="inferred from homology"/>
<evidence type="ECO:0000256" key="4">
    <source>
        <dbReference type="ARBA" id="ARBA00022670"/>
    </source>
</evidence>
<protein>
    <recommendedName>
        <fullName evidence="3">ubiquitinyl hydrolase 1</fullName>
        <ecNumber evidence="3">3.4.19.12</ecNumber>
    </recommendedName>
</protein>
<dbReference type="GO" id="GO:0006508">
    <property type="term" value="P:proteolysis"/>
    <property type="evidence" value="ECO:0007669"/>
    <property type="project" value="UniProtKB-KW"/>
</dbReference>
<evidence type="ECO:0000256" key="6">
    <source>
        <dbReference type="ARBA" id="ARBA00022801"/>
    </source>
</evidence>
<comment type="similarity">
    <text evidence="2">Belongs to the peptidase C19 family.</text>
</comment>
<keyword evidence="6" id="KW-0378">Hydrolase</keyword>
<dbReference type="PANTHER" id="PTHR21646:SF24">
    <property type="entry name" value="UBIQUITIN CARBOXYL-TERMINAL HYDROLASE"/>
    <property type="match status" value="1"/>
</dbReference>
<dbReference type="InterPro" id="IPR050185">
    <property type="entry name" value="Ub_carboxyl-term_hydrolase"/>
</dbReference>
<evidence type="ECO:0000259" key="8">
    <source>
        <dbReference type="PROSITE" id="PS50235"/>
    </source>
</evidence>
<keyword evidence="7" id="KW-0788">Thiol protease</keyword>
<sequence>HDAEEFIGWLLDGLNEDLNRAKEKPYYELKDSDGRDDTDVASEQWQLHLKRNQSQVVDLFAGQQKSTLTCSECDYTSVKFDPFTVLQLPLPDKDSQMTVNCFVFVKDPTKCPYSLTLDVTKRAVVSQLTGLVGEKLKLPSRNLLLCRVEKSRFMKYFSTGRPMSEVLSKKTTVYVYEIENTTAKDRK</sequence>
<dbReference type="InterPro" id="IPR001394">
    <property type="entry name" value="Peptidase_C19_UCH"/>
</dbReference>
<evidence type="ECO:0000313" key="10">
    <source>
        <dbReference type="Proteomes" id="UP000023152"/>
    </source>
</evidence>
<dbReference type="OrthoDB" id="265776at2759"/>
<feature type="non-terminal residue" evidence="9">
    <location>
        <position position="187"/>
    </location>
</feature>
<dbReference type="Pfam" id="PF00443">
    <property type="entry name" value="UCH"/>
    <property type="match status" value="1"/>
</dbReference>
<feature type="non-terminal residue" evidence="9">
    <location>
        <position position="1"/>
    </location>
</feature>
<evidence type="ECO:0000256" key="3">
    <source>
        <dbReference type="ARBA" id="ARBA00012759"/>
    </source>
</evidence>
<evidence type="ECO:0000256" key="5">
    <source>
        <dbReference type="ARBA" id="ARBA00022786"/>
    </source>
</evidence>
<dbReference type="Proteomes" id="UP000023152">
    <property type="component" value="Unassembled WGS sequence"/>
</dbReference>
<organism evidence="9 10">
    <name type="scientific">Reticulomyxa filosa</name>
    <dbReference type="NCBI Taxonomy" id="46433"/>
    <lineage>
        <taxon>Eukaryota</taxon>
        <taxon>Sar</taxon>
        <taxon>Rhizaria</taxon>
        <taxon>Retaria</taxon>
        <taxon>Foraminifera</taxon>
        <taxon>Monothalamids</taxon>
        <taxon>Reticulomyxidae</taxon>
        <taxon>Reticulomyxa</taxon>
    </lineage>
</organism>
<comment type="caution">
    <text evidence="9">The sequence shown here is derived from an EMBL/GenBank/DDBJ whole genome shotgun (WGS) entry which is preliminary data.</text>
</comment>
<dbReference type="Gene3D" id="3.90.70.10">
    <property type="entry name" value="Cysteine proteinases"/>
    <property type="match status" value="1"/>
</dbReference>
<dbReference type="EMBL" id="ASPP01017005">
    <property type="protein sequence ID" value="ETO17269.1"/>
    <property type="molecule type" value="Genomic_DNA"/>
</dbReference>
<dbReference type="GO" id="GO:0004843">
    <property type="term" value="F:cysteine-type deubiquitinase activity"/>
    <property type="evidence" value="ECO:0007669"/>
    <property type="project" value="UniProtKB-EC"/>
</dbReference>
<dbReference type="GO" id="GO:0016579">
    <property type="term" value="P:protein deubiquitination"/>
    <property type="evidence" value="ECO:0007669"/>
    <property type="project" value="InterPro"/>
</dbReference>
<keyword evidence="10" id="KW-1185">Reference proteome</keyword>
<keyword evidence="5" id="KW-0833">Ubl conjugation pathway</keyword>
<evidence type="ECO:0000256" key="2">
    <source>
        <dbReference type="ARBA" id="ARBA00009085"/>
    </source>
</evidence>
<accession>X6MTU6</accession>
<evidence type="ECO:0000256" key="1">
    <source>
        <dbReference type="ARBA" id="ARBA00000707"/>
    </source>
</evidence>
<evidence type="ECO:0000313" key="9">
    <source>
        <dbReference type="EMBL" id="ETO17269.1"/>
    </source>
</evidence>
<dbReference type="InterPro" id="IPR028889">
    <property type="entry name" value="USP"/>
</dbReference>
<keyword evidence="4" id="KW-0645">Protease</keyword>
<reference evidence="9 10" key="1">
    <citation type="journal article" date="2013" name="Curr. Biol.">
        <title>The Genome of the Foraminiferan Reticulomyxa filosa.</title>
        <authorList>
            <person name="Glockner G."/>
            <person name="Hulsmann N."/>
            <person name="Schleicher M."/>
            <person name="Noegel A.A."/>
            <person name="Eichinger L."/>
            <person name="Gallinger C."/>
            <person name="Pawlowski J."/>
            <person name="Sierra R."/>
            <person name="Euteneuer U."/>
            <person name="Pillet L."/>
            <person name="Moustafa A."/>
            <person name="Platzer M."/>
            <person name="Groth M."/>
            <person name="Szafranski K."/>
            <person name="Schliwa M."/>
        </authorList>
    </citation>
    <scope>NUCLEOTIDE SEQUENCE [LARGE SCALE GENOMIC DNA]</scope>
</reference>
<evidence type="ECO:0000256" key="7">
    <source>
        <dbReference type="ARBA" id="ARBA00022807"/>
    </source>
</evidence>
<gene>
    <name evidence="9" type="ORF">RFI_20061</name>
</gene>
<dbReference type="InterPro" id="IPR038765">
    <property type="entry name" value="Papain-like_cys_pep_sf"/>
</dbReference>
<name>X6MTU6_RETFI</name>
<dbReference type="PANTHER" id="PTHR21646">
    <property type="entry name" value="UBIQUITIN CARBOXYL-TERMINAL HYDROLASE"/>
    <property type="match status" value="1"/>
</dbReference>
<dbReference type="AlphaFoldDB" id="X6MTU6"/>
<dbReference type="SUPFAM" id="SSF54001">
    <property type="entry name" value="Cysteine proteinases"/>
    <property type="match status" value="1"/>
</dbReference>
<feature type="domain" description="USP" evidence="8">
    <location>
        <begin position="1"/>
        <end position="187"/>
    </location>
</feature>